<dbReference type="SUPFAM" id="SSF56300">
    <property type="entry name" value="Metallo-dependent phosphatases"/>
    <property type="match status" value="1"/>
</dbReference>
<dbReference type="RefSeq" id="WP_398281836.1">
    <property type="nucleotide sequence ID" value="NZ_JBITLV010000004.1"/>
</dbReference>
<dbReference type="PANTHER" id="PTHR37523">
    <property type="entry name" value="METALLOPHOSPHOESTERASE"/>
    <property type="match status" value="1"/>
</dbReference>
<sequence>MRIFFASDVHGSETCFRKLVNAGAFYGVDYLIMGGDLAGKELVPVVRSGPGAASGWRATFRGGSFALETDAEAAEFERRVATVGAYTLRTDEEFVRQLRDDQELVEETLHRLVLDRTEQWVALAAERLRGSGRRLLIGLGNDDYDDMVPYLDQDGLDCVGYAHDGLLELDGGFTLASLGWSNVTPWRTHRELTEVELEERLTELEASTDPARTIFNVHVPPYGSGLDEAPRLGDDLRVQLVGGQPDLVPVGSTAVARGIAAYQPLLSLHGHIHEGRGVVKTGRTTVVNPGSEYDQASLLGALLEVKPGKVKRCQLVTG</sequence>
<protein>
    <submittedName>
        <fullName evidence="1">Metallophosphoesterase</fullName>
    </submittedName>
</protein>
<dbReference type="EMBL" id="JBITLV010000004">
    <property type="protein sequence ID" value="MFI7588382.1"/>
    <property type="molecule type" value="Genomic_DNA"/>
</dbReference>
<dbReference type="PANTHER" id="PTHR37523:SF1">
    <property type="entry name" value="CALCINEURIN-LIKE PHOSPHOESTERASE DOMAIN-CONTAINING PROTEIN"/>
    <property type="match status" value="1"/>
</dbReference>
<comment type="caution">
    <text evidence="1">The sequence shown here is derived from an EMBL/GenBank/DDBJ whole genome shotgun (WGS) entry which is preliminary data.</text>
</comment>
<accession>A0ABW8AR44</accession>
<organism evidence="1 2">
    <name type="scientific">Spongisporangium articulatum</name>
    <dbReference type="NCBI Taxonomy" id="3362603"/>
    <lineage>
        <taxon>Bacteria</taxon>
        <taxon>Bacillati</taxon>
        <taxon>Actinomycetota</taxon>
        <taxon>Actinomycetes</taxon>
        <taxon>Kineosporiales</taxon>
        <taxon>Kineosporiaceae</taxon>
        <taxon>Spongisporangium</taxon>
    </lineage>
</organism>
<evidence type="ECO:0000313" key="1">
    <source>
        <dbReference type="EMBL" id="MFI7588382.1"/>
    </source>
</evidence>
<name>A0ABW8AR44_9ACTN</name>
<dbReference type="Proteomes" id="UP001612915">
    <property type="component" value="Unassembled WGS sequence"/>
</dbReference>
<reference evidence="1 2" key="1">
    <citation type="submission" date="2024-10" db="EMBL/GenBank/DDBJ databases">
        <title>The Natural Products Discovery Center: Release of the First 8490 Sequenced Strains for Exploring Actinobacteria Biosynthetic Diversity.</title>
        <authorList>
            <person name="Kalkreuter E."/>
            <person name="Kautsar S.A."/>
            <person name="Yang D."/>
            <person name="Bader C.D."/>
            <person name="Teijaro C.N."/>
            <person name="Fluegel L."/>
            <person name="Davis C.M."/>
            <person name="Simpson J.R."/>
            <person name="Lauterbach L."/>
            <person name="Steele A.D."/>
            <person name="Gui C."/>
            <person name="Meng S."/>
            <person name="Li G."/>
            <person name="Viehrig K."/>
            <person name="Ye F."/>
            <person name="Su P."/>
            <person name="Kiefer A.F."/>
            <person name="Nichols A."/>
            <person name="Cepeda A.J."/>
            <person name="Yan W."/>
            <person name="Fan B."/>
            <person name="Jiang Y."/>
            <person name="Adhikari A."/>
            <person name="Zheng C.-J."/>
            <person name="Schuster L."/>
            <person name="Cowan T.M."/>
            <person name="Smanski M.J."/>
            <person name="Chevrette M.G."/>
            <person name="De Carvalho L.P.S."/>
            <person name="Shen B."/>
        </authorList>
    </citation>
    <scope>NUCLEOTIDE SEQUENCE [LARGE SCALE GENOMIC DNA]</scope>
    <source>
        <strain evidence="1 2">NPDC049639</strain>
    </source>
</reference>
<keyword evidence="2" id="KW-1185">Reference proteome</keyword>
<dbReference type="InterPro" id="IPR029052">
    <property type="entry name" value="Metallo-depent_PP-like"/>
</dbReference>
<evidence type="ECO:0000313" key="2">
    <source>
        <dbReference type="Proteomes" id="UP001612915"/>
    </source>
</evidence>
<dbReference type="Gene3D" id="3.60.21.10">
    <property type="match status" value="1"/>
</dbReference>
<proteinExistence type="predicted"/>
<gene>
    <name evidence="1" type="ORF">ACIB24_15035</name>
</gene>